<feature type="compositionally biased region" description="Polar residues" evidence="1">
    <location>
        <begin position="363"/>
        <end position="389"/>
    </location>
</feature>
<dbReference type="PROSITE" id="PS50003">
    <property type="entry name" value="PH_DOMAIN"/>
    <property type="match status" value="1"/>
</dbReference>
<evidence type="ECO:0000256" key="1">
    <source>
        <dbReference type="SAM" id="MobiDB-lite"/>
    </source>
</evidence>
<dbReference type="InterPro" id="IPR001849">
    <property type="entry name" value="PH_domain"/>
</dbReference>
<evidence type="ECO:0000313" key="3">
    <source>
        <dbReference type="EMBL" id="TKR60326.1"/>
    </source>
</evidence>
<evidence type="ECO:0000259" key="2">
    <source>
        <dbReference type="PROSITE" id="PS50003"/>
    </source>
</evidence>
<feature type="compositionally biased region" description="Polar residues" evidence="1">
    <location>
        <begin position="469"/>
        <end position="478"/>
    </location>
</feature>
<feature type="region of interest" description="Disordered" evidence="1">
    <location>
        <begin position="304"/>
        <end position="438"/>
    </location>
</feature>
<reference evidence="3 4" key="2">
    <citation type="journal article" date="2019" name="G3 (Bethesda)">
        <title>Hybrid Assembly of the Genome of the Entomopathogenic Nematode Steinernema carpocapsae Identifies the X-Chromosome.</title>
        <authorList>
            <person name="Serra L."/>
            <person name="Macchietto M."/>
            <person name="Macias-Munoz A."/>
            <person name="McGill C.J."/>
            <person name="Rodriguez I.M."/>
            <person name="Rodriguez B."/>
            <person name="Murad R."/>
            <person name="Mortazavi A."/>
        </authorList>
    </citation>
    <scope>NUCLEOTIDE SEQUENCE [LARGE SCALE GENOMIC DNA]</scope>
    <source>
        <strain evidence="3 4">ALL</strain>
    </source>
</reference>
<comment type="caution">
    <text evidence="3">The sequence shown here is derived from an EMBL/GenBank/DDBJ whole genome shotgun (WGS) entry which is preliminary data.</text>
</comment>
<dbReference type="EMBL" id="AZBU02000011">
    <property type="protein sequence ID" value="TKR60326.1"/>
    <property type="molecule type" value="Genomic_DNA"/>
</dbReference>
<feature type="compositionally biased region" description="Low complexity" evidence="1">
    <location>
        <begin position="397"/>
        <end position="406"/>
    </location>
</feature>
<dbReference type="InterPro" id="IPR011993">
    <property type="entry name" value="PH-like_dom_sf"/>
</dbReference>
<dbReference type="STRING" id="34508.A0A4U5LVY4"/>
<feature type="compositionally biased region" description="Polar residues" evidence="1">
    <location>
        <begin position="507"/>
        <end position="518"/>
    </location>
</feature>
<dbReference type="Proteomes" id="UP000298663">
    <property type="component" value="Unassembled WGS sequence"/>
</dbReference>
<protein>
    <recommendedName>
        <fullName evidence="2">PH domain-containing protein</fullName>
    </recommendedName>
</protein>
<reference evidence="3 4" key="1">
    <citation type="journal article" date="2015" name="Genome Biol.">
        <title>Comparative genomics of Steinernema reveals deeply conserved gene regulatory networks.</title>
        <authorList>
            <person name="Dillman A.R."/>
            <person name="Macchietto M."/>
            <person name="Porter C.F."/>
            <person name="Rogers A."/>
            <person name="Williams B."/>
            <person name="Antoshechkin I."/>
            <person name="Lee M.M."/>
            <person name="Goodwin Z."/>
            <person name="Lu X."/>
            <person name="Lewis E.E."/>
            <person name="Goodrich-Blair H."/>
            <person name="Stock S.P."/>
            <person name="Adams B.J."/>
            <person name="Sternberg P.W."/>
            <person name="Mortazavi A."/>
        </authorList>
    </citation>
    <scope>NUCLEOTIDE SEQUENCE [LARGE SCALE GENOMIC DNA]</scope>
    <source>
        <strain evidence="3 4">ALL</strain>
    </source>
</reference>
<organism evidence="3 4">
    <name type="scientific">Steinernema carpocapsae</name>
    <name type="common">Entomopathogenic nematode</name>
    <dbReference type="NCBI Taxonomy" id="34508"/>
    <lineage>
        <taxon>Eukaryota</taxon>
        <taxon>Metazoa</taxon>
        <taxon>Ecdysozoa</taxon>
        <taxon>Nematoda</taxon>
        <taxon>Chromadorea</taxon>
        <taxon>Rhabditida</taxon>
        <taxon>Tylenchina</taxon>
        <taxon>Panagrolaimomorpha</taxon>
        <taxon>Strongyloidoidea</taxon>
        <taxon>Steinernematidae</taxon>
        <taxon>Steinernema</taxon>
    </lineage>
</organism>
<dbReference type="Gene3D" id="2.30.29.30">
    <property type="entry name" value="Pleckstrin-homology domain (PH domain)/Phosphotyrosine-binding domain (PTB)"/>
    <property type="match status" value="1"/>
</dbReference>
<gene>
    <name evidence="3" type="ORF">L596_027587</name>
</gene>
<dbReference type="OrthoDB" id="67516at2759"/>
<evidence type="ECO:0000313" key="4">
    <source>
        <dbReference type="Proteomes" id="UP000298663"/>
    </source>
</evidence>
<feature type="region of interest" description="Disordered" evidence="1">
    <location>
        <begin position="469"/>
        <end position="525"/>
    </location>
</feature>
<feature type="compositionally biased region" description="Polar residues" evidence="1">
    <location>
        <begin position="417"/>
        <end position="430"/>
    </location>
</feature>
<dbReference type="SMART" id="SM00233">
    <property type="entry name" value="PH"/>
    <property type="match status" value="1"/>
</dbReference>
<accession>A0A4U5LVY4</accession>
<dbReference type="Pfam" id="PF00169">
    <property type="entry name" value="PH"/>
    <property type="match status" value="1"/>
</dbReference>
<dbReference type="AlphaFoldDB" id="A0A4U5LVY4"/>
<keyword evidence="4" id="KW-1185">Reference proteome</keyword>
<name>A0A4U5LVY4_STECR</name>
<sequence>MDPALIVKEGVLVKSRNHGVRLAFLKSQWVPRYFVLRRKDGTSGQFLLDQYWKQSKRKIKRSLEMDRCCKVESYLKLSETAANQQNYEWIFAIHYTKRDSEGRSKLFLAANNKEEMDAWVYELCKCCKFLADETDSYAESSLSNGVTPLFQRPRMPVDRLPLFAPDLRSEDSFLVDTPMSECGPGSFGFSRTFDETSLQLSARPKTSIDVPLSFEDEEERERFVAIQFPSTGNSRKCTVRSSPLVSPSNEDPPSAIGNGILLPSIVLPASKASHRPSCCALLALPVVNPSPNYIHLKGCGGSLAGSLPRRTPLPNRVSEEDDNQGKRPKENTNPYMHLNKCGTNPKPRERFVRPGPIVPHHSSGASQHSQKPSISSLEGTSPTSSQRSIVHTDPDDSSSGFDSFGSVPPPLPPKISARSSIDSSTYSGMSRDSPPLPLAPPIPAVINLDMAVPTTFPDDVYEVDTSGETIIRQRTPSPSFEEPVETPKTPFTAPPIDRSTKPRMVSLSRSDSSQSNPASPFAAHTPTRTNIFNFRDTERIIPIIPKTNPQNRQLNKQLTANDLFPHRPQKVSQGCFVTSLCSRLSQSENPCHNARLRWPLVLSPSGFCGRLPQWDIPLTFWTTSTLSRLWILRRFPR</sequence>
<proteinExistence type="predicted"/>
<dbReference type="SUPFAM" id="SSF50729">
    <property type="entry name" value="PH domain-like"/>
    <property type="match status" value="1"/>
</dbReference>
<feature type="domain" description="PH" evidence="2">
    <location>
        <begin position="5"/>
        <end position="128"/>
    </location>
</feature>